<feature type="transmembrane region" description="Helical" evidence="7">
    <location>
        <begin position="352"/>
        <end position="373"/>
    </location>
</feature>
<keyword evidence="5 7" id="KW-1133">Transmembrane helix</keyword>
<feature type="transmembrane region" description="Helical" evidence="7">
    <location>
        <begin position="232"/>
        <end position="254"/>
    </location>
</feature>
<dbReference type="OrthoDB" id="9814303at2"/>
<evidence type="ECO:0000256" key="1">
    <source>
        <dbReference type="ARBA" id="ARBA00004651"/>
    </source>
</evidence>
<feature type="domain" description="Major facilitator superfamily (MFS) profile" evidence="8">
    <location>
        <begin position="1"/>
        <end position="377"/>
    </location>
</feature>
<evidence type="ECO:0000256" key="3">
    <source>
        <dbReference type="ARBA" id="ARBA00022475"/>
    </source>
</evidence>
<sequence>MILGMGNFIIPFLVLLFTDKLGYSVTMAGTLAMSVTAAYLSGSFIGGKASDLFGHKLILVVGELCGALLILSCGFFPESKLTIPVLLFGAYFFVGIALPASNALIADLSTKNNRDAVMSLCYLAYNLGSALGPLIAGYLFWSHTQWIFWGNGLAMLIGALVVATLIKAGPIDSHLSDSVQERPVDGSVWTVLKARPHLLAFTFLCGLLWYSLNQMTMASPLYLSHIFGDSGAVIFGKLMTYACILVVVITPILMKLTSNMAETISLAYAGLMFAFGYGLVMIFPSIPVHFFAWIFLSAAEVLLLTKESVYLANHSPSSHRGRIQGVLVTLRSVLVMPSFVLIGFLIDSYGFDLTWLSVIGISMAASAGLYWMAIRSRKHDTMPVKYS</sequence>
<feature type="transmembrane region" description="Helical" evidence="7">
    <location>
        <begin position="196"/>
        <end position="212"/>
    </location>
</feature>
<dbReference type="PROSITE" id="PS50850">
    <property type="entry name" value="MFS"/>
    <property type="match status" value="1"/>
</dbReference>
<dbReference type="PANTHER" id="PTHR23517">
    <property type="entry name" value="RESISTANCE PROTEIN MDTM, PUTATIVE-RELATED-RELATED"/>
    <property type="match status" value="1"/>
</dbReference>
<dbReference type="Gene3D" id="1.20.1250.20">
    <property type="entry name" value="MFS general substrate transporter like domains"/>
    <property type="match status" value="1"/>
</dbReference>
<evidence type="ECO:0000313" key="9">
    <source>
        <dbReference type="EMBL" id="ASP40986.1"/>
    </source>
</evidence>
<name>A0A222FR64_9GAMM</name>
<evidence type="ECO:0000256" key="6">
    <source>
        <dbReference type="ARBA" id="ARBA00023136"/>
    </source>
</evidence>
<dbReference type="Pfam" id="PF07690">
    <property type="entry name" value="MFS_1"/>
    <property type="match status" value="1"/>
</dbReference>
<keyword evidence="10" id="KW-1185">Reference proteome</keyword>
<dbReference type="AlphaFoldDB" id="A0A222FR64"/>
<comment type="subcellular location">
    <subcellularLocation>
        <location evidence="1">Cell membrane</location>
        <topology evidence="1">Multi-pass membrane protein</topology>
    </subcellularLocation>
</comment>
<dbReference type="GO" id="GO:0022857">
    <property type="term" value="F:transmembrane transporter activity"/>
    <property type="evidence" value="ECO:0007669"/>
    <property type="project" value="InterPro"/>
</dbReference>
<feature type="transmembrane region" description="Helical" evidence="7">
    <location>
        <begin position="325"/>
        <end position="346"/>
    </location>
</feature>
<evidence type="ECO:0000313" key="10">
    <source>
        <dbReference type="Proteomes" id="UP000202440"/>
    </source>
</evidence>
<feature type="transmembrane region" description="Helical" evidence="7">
    <location>
        <begin position="146"/>
        <end position="166"/>
    </location>
</feature>
<dbReference type="KEGG" id="bsan:CHH28_18230"/>
<keyword evidence="4 7" id="KW-0812">Transmembrane</keyword>
<gene>
    <name evidence="9" type="ORF">CHH28_18230</name>
</gene>
<dbReference type="RefSeq" id="WP_094062138.1">
    <property type="nucleotide sequence ID" value="NZ_CP022530.1"/>
</dbReference>
<dbReference type="EMBL" id="CP022530">
    <property type="protein sequence ID" value="ASP40986.1"/>
    <property type="molecule type" value="Genomic_DNA"/>
</dbReference>
<dbReference type="InterPro" id="IPR020846">
    <property type="entry name" value="MFS_dom"/>
</dbReference>
<accession>A0A222FR64</accession>
<evidence type="ECO:0000256" key="5">
    <source>
        <dbReference type="ARBA" id="ARBA00022989"/>
    </source>
</evidence>
<evidence type="ECO:0000256" key="4">
    <source>
        <dbReference type="ARBA" id="ARBA00022692"/>
    </source>
</evidence>
<evidence type="ECO:0000256" key="7">
    <source>
        <dbReference type="SAM" id="Phobius"/>
    </source>
</evidence>
<dbReference type="InterPro" id="IPR036259">
    <property type="entry name" value="MFS_trans_sf"/>
</dbReference>
<proteinExistence type="predicted"/>
<dbReference type="GO" id="GO:0005886">
    <property type="term" value="C:plasma membrane"/>
    <property type="evidence" value="ECO:0007669"/>
    <property type="project" value="UniProtKB-SubCell"/>
</dbReference>
<dbReference type="InterPro" id="IPR050171">
    <property type="entry name" value="MFS_Transporters"/>
</dbReference>
<feature type="transmembrane region" description="Helical" evidence="7">
    <location>
        <begin position="117"/>
        <end position="140"/>
    </location>
</feature>
<dbReference type="PANTHER" id="PTHR23517:SF2">
    <property type="entry name" value="MULTIDRUG RESISTANCE PROTEIN MDTH"/>
    <property type="match status" value="1"/>
</dbReference>
<protein>
    <submittedName>
        <fullName evidence="9">MFS transporter</fullName>
    </submittedName>
</protein>
<keyword evidence="3" id="KW-1003">Cell membrane</keyword>
<dbReference type="InterPro" id="IPR011701">
    <property type="entry name" value="MFS"/>
</dbReference>
<keyword evidence="2" id="KW-0813">Transport</keyword>
<organism evidence="9 10">
    <name type="scientific">Bacterioplanes sanyensis</name>
    <dbReference type="NCBI Taxonomy" id="1249553"/>
    <lineage>
        <taxon>Bacteria</taxon>
        <taxon>Pseudomonadati</taxon>
        <taxon>Pseudomonadota</taxon>
        <taxon>Gammaproteobacteria</taxon>
        <taxon>Oceanospirillales</taxon>
        <taxon>Oceanospirillaceae</taxon>
        <taxon>Bacterioplanes</taxon>
    </lineage>
</organism>
<dbReference type="SUPFAM" id="SSF103473">
    <property type="entry name" value="MFS general substrate transporter"/>
    <property type="match status" value="1"/>
</dbReference>
<feature type="transmembrane region" description="Helical" evidence="7">
    <location>
        <begin position="83"/>
        <end position="105"/>
    </location>
</feature>
<dbReference type="Proteomes" id="UP000202440">
    <property type="component" value="Chromosome"/>
</dbReference>
<reference evidence="9 10" key="1">
    <citation type="submission" date="2017-07" db="EMBL/GenBank/DDBJ databases">
        <title>Annotated genome sequence of Bacterioplanes sanyensis isolated from Red Sea.</title>
        <authorList>
            <person name="Rehman Z.U."/>
        </authorList>
    </citation>
    <scope>NUCLEOTIDE SEQUENCE [LARGE SCALE GENOMIC DNA]</scope>
    <source>
        <strain evidence="9 10">NV9</strain>
    </source>
</reference>
<feature type="transmembrane region" description="Helical" evidence="7">
    <location>
        <begin position="57"/>
        <end position="77"/>
    </location>
</feature>
<evidence type="ECO:0000256" key="2">
    <source>
        <dbReference type="ARBA" id="ARBA00022448"/>
    </source>
</evidence>
<evidence type="ECO:0000259" key="8">
    <source>
        <dbReference type="PROSITE" id="PS50850"/>
    </source>
</evidence>
<keyword evidence="6 7" id="KW-0472">Membrane</keyword>
<feature type="transmembrane region" description="Helical" evidence="7">
    <location>
        <begin position="21"/>
        <end position="45"/>
    </location>
</feature>